<dbReference type="EMBL" id="RBZP01000022">
    <property type="protein sequence ID" value="RKQ29675.1"/>
    <property type="molecule type" value="Genomic_DNA"/>
</dbReference>
<dbReference type="RefSeq" id="WP_121205829.1">
    <property type="nucleotide sequence ID" value="NZ_RBZP01000022.1"/>
</dbReference>
<keyword evidence="2" id="KW-1185">Reference proteome</keyword>
<gene>
    <name evidence="1" type="ORF">D8M06_17245</name>
</gene>
<organism evidence="1 2">
    <name type="scientific">Oceanobacillus halophilus</name>
    <dbReference type="NCBI Taxonomy" id="930130"/>
    <lineage>
        <taxon>Bacteria</taxon>
        <taxon>Bacillati</taxon>
        <taxon>Bacillota</taxon>
        <taxon>Bacilli</taxon>
        <taxon>Bacillales</taxon>
        <taxon>Bacillaceae</taxon>
        <taxon>Oceanobacillus</taxon>
    </lineage>
</organism>
<dbReference type="AlphaFoldDB" id="A0A494ZUG5"/>
<evidence type="ECO:0000313" key="2">
    <source>
        <dbReference type="Proteomes" id="UP000269301"/>
    </source>
</evidence>
<dbReference type="Proteomes" id="UP000269301">
    <property type="component" value="Unassembled WGS sequence"/>
</dbReference>
<dbReference type="OrthoDB" id="2924138at2"/>
<name>A0A494ZUG5_9BACI</name>
<sequence>MSDKGKKEKKKYQVVNNLIDQHNVSIFQSQNSNGINQMVYENVTNSNNRAQITAFNYTPAPNTMILIIEAKNQPLIERVVPDNVVSGQSSYVIEVENLKHLSVRCQGNPSGNGTYQINIDTTFYMNNSDS</sequence>
<evidence type="ECO:0000313" key="1">
    <source>
        <dbReference type="EMBL" id="RKQ29675.1"/>
    </source>
</evidence>
<protein>
    <submittedName>
        <fullName evidence="1">Uncharacterized protein</fullName>
    </submittedName>
</protein>
<proteinExistence type="predicted"/>
<accession>A0A494ZUG5</accession>
<reference evidence="1 2" key="1">
    <citation type="journal article" date="2016" name="Int. J. Syst. Evol. Microbiol.">
        <title>Oceanobacillus halophilus sp. nov., a novel moderately halophilic bacterium from a hypersaline lake.</title>
        <authorList>
            <person name="Amoozegar M.A."/>
            <person name="Bagheri M."/>
            <person name="Makhdoumi A."/>
            <person name="Nikou M.M."/>
            <person name="Fazeli S.A.S."/>
            <person name="Schumann P."/>
            <person name="Sproer C."/>
            <person name="Sanchez-Porro C."/>
            <person name="Ventosa A."/>
        </authorList>
    </citation>
    <scope>NUCLEOTIDE SEQUENCE [LARGE SCALE GENOMIC DNA]</scope>
    <source>
        <strain evidence="1 2">DSM 23996</strain>
    </source>
</reference>
<comment type="caution">
    <text evidence="1">The sequence shown here is derived from an EMBL/GenBank/DDBJ whole genome shotgun (WGS) entry which is preliminary data.</text>
</comment>